<organism evidence="2 3">
    <name type="scientific">Floridaenema evergladense BLCC-F167</name>
    <dbReference type="NCBI Taxonomy" id="3153639"/>
    <lineage>
        <taxon>Bacteria</taxon>
        <taxon>Bacillati</taxon>
        <taxon>Cyanobacteriota</taxon>
        <taxon>Cyanophyceae</taxon>
        <taxon>Oscillatoriophycideae</taxon>
        <taxon>Aerosakkonematales</taxon>
        <taxon>Aerosakkonemataceae</taxon>
        <taxon>Floridanema</taxon>
        <taxon>Floridanema evergladense</taxon>
    </lineage>
</organism>
<evidence type="ECO:0000313" key="2">
    <source>
        <dbReference type="EMBL" id="MFB2839325.1"/>
    </source>
</evidence>
<dbReference type="PRINTS" id="PR01736">
    <property type="entry name" value="PHPHTRNFRASE"/>
</dbReference>
<name>A0ABV4WW79_9CYAN</name>
<evidence type="ECO:0000259" key="1">
    <source>
        <dbReference type="Pfam" id="PF02896"/>
    </source>
</evidence>
<dbReference type="InterPro" id="IPR015813">
    <property type="entry name" value="Pyrv/PenolPyrv_kinase-like_dom"/>
</dbReference>
<dbReference type="Pfam" id="PF02896">
    <property type="entry name" value="PEP-utilizers_C"/>
    <property type="match status" value="1"/>
</dbReference>
<dbReference type="Proteomes" id="UP001576780">
    <property type="component" value="Unassembled WGS sequence"/>
</dbReference>
<reference evidence="2 3" key="1">
    <citation type="submission" date="2024-09" db="EMBL/GenBank/DDBJ databases">
        <title>Floridaenema gen nov. (Aerosakkonemataceae, Aerosakkonematales ord. nov., Cyanobacteria) from benthic tropical and subtropical fresh waters, with the description of four new species.</title>
        <authorList>
            <person name="Moretto J.A."/>
            <person name="Berthold D.E."/>
            <person name="Lefler F.W."/>
            <person name="Huang I.-S."/>
            <person name="Laughinghouse H. IV."/>
        </authorList>
    </citation>
    <scope>NUCLEOTIDE SEQUENCE [LARGE SCALE GENOMIC DNA]</scope>
    <source>
        <strain evidence="2 3">BLCC-F167</strain>
    </source>
</reference>
<dbReference type="EMBL" id="JBHFNT010000303">
    <property type="protein sequence ID" value="MFB2839325.1"/>
    <property type="molecule type" value="Genomic_DNA"/>
</dbReference>
<dbReference type="PANTHER" id="PTHR46244:SF3">
    <property type="entry name" value="PHOSPHOENOLPYRUVATE-PROTEIN PHOSPHOTRANSFERASE"/>
    <property type="match status" value="1"/>
</dbReference>
<dbReference type="Gene3D" id="3.20.20.60">
    <property type="entry name" value="Phosphoenolpyruvate-binding domains"/>
    <property type="match status" value="1"/>
</dbReference>
<keyword evidence="3" id="KW-1185">Reference proteome</keyword>
<proteinExistence type="predicted"/>
<dbReference type="SUPFAM" id="SSF51621">
    <property type="entry name" value="Phosphoenolpyruvate/pyruvate domain"/>
    <property type="match status" value="1"/>
</dbReference>
<protein>
    <submittedName>
        <fullName evidence="2">PEP-binding protein</fullName>
    </submittedName>
</protein>
<feature type="domain" description="PEP-utilising enzyme C-terminal" evidence="1">
    <location>
        <begin position="8"/>
        <end position="155"/>
    </location>
</feature>
<dbReference type="RefSeq" id="WP_413281602.1">
    <property type="nucleotide sequence ID" value="NZ_JBHFNT010000303.1"/>
</dbReference>
<comment type="caution">
    <text evidence="2">The sequence shown here is derived from an EMBL/GenBank/DDBJ whole genome shotgun (WGS) entry which is preliminary data.</text>
</comment>
<dbReference type="PANTHER" id="PTHR46244">
    <property type="entry name" value="PHOSPHOENOLPYRUVATE-PROTEIN PHOSPHOTRANSFERASE"/>
    <property type="match status" value="1"/>
</dbReference>
<dbReference type="InterPro" id="IPR000121">
    <property type="entry name" value="PEP_util_C"/>
</dbReference>
<dbReference type="InterPro" id="IPR040442">
    <property type="entry name" value="Pyrv_kinase-like_dom_sf"/>
</dbReference>
<evidence type="ECO:0000313" key="3">
    <source>
        <dbReference type="Proteomes" id="UP001576780"/>
    </source>
</evidence>
<gene>
    <name evidence="2" type="ORF">ACE1CA_32950</name>
</gene>
<sequence>MNGRSMGIAPLEEVKAAKGILSEVQSELRQPNIPVAGTISLGIMIEVPSAVVLASRLAAEVDFFCIGTNDLSQYVMASDRTHPQVAALADAMHPAVLLMVQQTVQAAHRAGIWVSLCGELAAEPAATAILLGLGIDKLSVNPPAIPVIKQAISQLSVAACEDLAVRALQQNSVAQVKAIVSPG</sequence>
<accession>A0ABV4WW79</accession>
<dbReference type="InterPro" id="IPR050499">
    <property type="entry name" value="PEP-utilizing_PTS_enzyme"/>
</dbReference>